<evidence type="ECO:0000313" key="2">
    <source>
        <dbReference type="Proteomes" id="UP000828390"/>
    </source>
</evidence>
<organism evidence="1 2">
    <name type="scientific">Dreissena polymorpha</name>
    <name type="common">Zebra mussel</name>
    <name type="synonym">Mytilus polymorpha</name>
    <dbReference type="NCBI Taxonomy" id="45954"/>
    <lineage>
        <taxon>Eukaryota</taxon>
        <taxon>Metazoa</taxon>
        <taxon>Spiralia</taxon>
        <taxon>Lophotrochozoa</taxon>
        <taxon>Mollusca</taxon>
        <taxon>Bivalvia</taxon>
        <taxon>Autobranchia</taxon>
        <taxon>Heteroconchia</taxon>
        <taxon>Euheterodonta</taxon>
        <taxon>Imparidentia</taxon>
        <taxon>Neoheterodontei</taxon>
        <taxon>Myida</taxon>
        <taxon>Dreissenoidea</taxon>
        <taxon>Dreissenidae</taxon>
        <taxon>Dreissena</taxon>
    </lineage>
</organism>
<keyword evidence="2" id="KW-1185">Reference proteome</keyword>
<reference evidence="1" key="2">
    <citation type="submission" date="2020-11" db="EMBL/GenBank/DDBJ databases">
        <authorList>
            <person name="McCartney M.A."/>
            <person name="Auch B."/>
            <person name="Kono T."/>
            <person name="Mallez S."/>
            <person name="Becker A."/>
            <person name="Gohl D.M."/>
            <person name="Silverstein K.A.T."/>
            <person name="Koren S."/>
            <person name="Bechman K.B."/>
            <person name="Herman A."/>
            <person name="Abrahante J.E."/>
            <person name="Garbe J."/>
        </authorList>
    </citation>
    <scope>NUCLEOTIDE SEQUENCE</scope>
    <source>
        <strain evidence="1">Duluth1</strain>
        <tissue evidence="1">Whole animal</tissue>
    </source>
</reference>
<accession>A0A9D4JL70</accession>
<reference evidence="1" key="1">
    <citation type="journal article" date="2019" name="bioRxiv">
        <title>The Genome of the Zebra Mussel, Dreissena polymorpha: A Resource for Invasive Species Research.</title>
        <authorList>
            <person name="McCartney M.A."/>
            <person name="Auch B."/>
            <person name="Kono T."/>
            <person name="Mallez S."/>
            <person name="Zhang Y."/>
            <person name="Obille A."/>
            <person name="Becker A."/>
            <person name="Abrahante J.E."/>
            <person name="Garbe J."/>
            <person name="Badalamenti J.P."/>
            <person name="Herman A."/>
            <person name="Mangelson H."/>
            <person name="Liachko I."/>
            <person name="Sullivan S."/>
            <person name="Sone E.D."/>
            <person name="Koren S."/>
            <person name="Silverstein K.A.T."/>
            <person name="Beckman K.B."/>
            <person name="Gohl D.M."/>
        </authorList>
    </citation>
    <scope>NUCLEOTIDE SEQUENCE</scope>
    <source>
        <strain evidence="1">Duluth1</strain>
        <tissue evidence="1">Whole animal</tissue>
    </source>
</reference>
<proteinExistence type="predicted"/>
<dbReference type="Proteomes" id="UP000828390">
    <property type="component" value="Unassembled WGS sequence"/>
</dbReference>
<gene>
    <name evidence="1" type="ORF">DPMN_141356</name>
</gene>
<evidence type="ECO:0000313" key="1">
    <source>
        <dbReference type="EMBL" id="KAH3812913.1"/>
    </source>
</evidence>
<comment type="caution">
    <text evidence="1">The sequence shown here is derived from an EMBL/GenBank/DDBJ whole genome shotgun (WGS) entry which is preliminary data.</text>
</comment>
<sequence length="82" mass="9471">MTKEQESSTPLLPVYTIRCPFLHSYFEMGFTGYCTQRQVSTEVTSLRGFCTTMLFIAGICRDLSMSDNVWLRSSPDVTNYFY</sequence>
<dbReference type="EMBL" id="JAIWYP010000006">
    <property type="protein sequence ID" value="KAH3812913.1"/>
    <property type="molecule type" value="Genomic_DNA"/>
</dbReference>
<dbReference type="AlphaFoldDB" id="A0A9D4JL70"/>
<protein>
    <submittedName>
        <fullName evidence="1">Uncharacterized protein</fullName>
    </submittedName>
</protein>
<name>A0A9D4JL70_DREPO</name>